<protein>
    <submittedName>
        <fullName evidence="1">Uncharacterized protein</fullName>
    </submittedName>
</protein>
<dbReference type="Proteomes" id="UP000218968">
    <property type="component" value="Chromosome"/>
</dbReference>
<evidence type="ECO:0000313" key="2">
    <source>
        <dbReference type="Proteomes" id="UP000218968"/>
    </source>
</evidence>
<proteinExistence type="predicted"/>
<gene>
    <name evidence="1" type="ORF">CNR27_12510</name>
</gene>
<evidence type="ECO:0000313" key="1">
    <source>
        <dbReference type="EMBL" id="ATD68151.1"/>
    </source>
</evidence>
<dbReference type="EMBL" id="CP023406">
    <property type="protein sequence ID" value="ATD68151.1"/>
    <property type="molecule type" value="Genomic_DNA"/>
</dbReference>
<dbReference type="KEGG" id="lum:CNR27_12510"/>
<sequence length="207" mass="22636">MIEEAAQALADDAHYPENSVVRAALSLVNDAGPAALADVYRHQLTYVAREARWRLGSIASEHAIDVLGSQWLDEVRDRPVLTVMPMQMCTSDAINVVSKCFPGRQIIFFGEGVDASHYPWMTPTPLFASQGMQGVKQIMDVLVGGGVFCTYPDFVYQGRGALPYAMFGRPRSMASAMLSIAIKTRAFYCLHSAGSLSIRSRSKLTSP</sequence>
<accession>A0A290XGG2</accession>
<dbReference type="AlphaFoldDB" id="A0A290XGG2"/>
<keyword evidence="2" id="KW-1185">Reference proteome</keyword>
<reference evidence="2" key="1">
    <citation type="submission" date="2017-09" db="EMBL/GenBank/DDBJ databases">
        <title>Luteimonas liuhanmingii sp.nov., isolated from the intestinal contents of Tibetan Plateau Pika in Yushu, Qinghai Province, China.</title>
        <authorList>
            <person name="Gui Z."/>
        </authorList>
    </citation>
    <scope>NUCLEOTIDE SEQUENCE [LARGE SCALE GENOMIC DNA]</scope>
    <source>
        <strain evidence="2">100111</strain>
    </source>
</reference>
<organism evidence="1 2">
    <name type="scientific">Luteimonas chenhongjianii</name>
    <dbReference type="NCBI Taxonomy" id="2006110"/>
    <lineage>
        <taxon>Bacteria</taxon>
        <taxon>Pseudomonadati</taxon>
        <taxon>Pseudomonadota</taxon>
        <taxon>Gammaproteobacteria</taxon>
        <taxon>Lysobacterales</taxon>
        <taxon>Lysobacteraceae</taxon>
        <taxon>Luteimonas</taxon>
    </lineage>
</organism>
<name>A0A290XGG2_9GAMM</name>